<accession>A0A8I6SDL5</accession>
<feature type="compositionally biased region" description="Polar residues" evidence="1">
    <location>
        <begin position="176"/>
        <end position="185"/>
    </location>
</feature>
<reference evidence="3" key="1">
    <citation type="submission" date="2022-01" db="UniProtKB">
        <authorList>
            <consortium name="EnsemblMetazoa"/>
        </authorList>
    </citation>
    <scope>IDENTIFICATION</scope>
</reference>
<proteinExistence type="predicted"/>
<evidence type="ECO:0000313" key="3">
    <source>
        <dbReference type="EnsemblMetazoa" id="XP_014262497.1"/>
    </source>
</evidence>
<organism evidence="3 4">
    <name type="scientific">Cimex lectularius</name>
    <name type="common">Bed bug</name>
    <name type="synonym">Acanthia lectularia</name>
    <dbReference type="NCBI Taxonomy" id="79782"/>
    <lineage>
        <taxon>Eukaryota</taxon>
        <taxon>Metazoa</taxon>
        <taxon>Ecdysozoa</taxon>
        <taxon>Arthropoda</taxon>
        <taxon>Hexapoda</taxon>
        <taxon>Insecta</taxon>
        <taxon>Pterygota</taxon>
        <taxon>Neoptera</taxon>
        <taxon>Paraneoptera</taxon>
        <taxon>Hemiptera</taxon>
        <taxon>Heteroptera</taxon>
        <taxon>Panheteroptera</taxon>
        <taxon>Cimicomorpha</taxon>
        <taxon>Cimicidae</taxon>
        <taxon>Cimex</taxon>
    </lineage>
</organism>
<evidence type="ECO:0000256" key="2">
    <source>
        <dbReference type="SAM" id="SignalP"/>
    </source>
</evidence>
<feature type="region of interest" description="Disordered" evidence="1">
    <location>
        <begin position="126"/>
        <end position="191"/>
    </location>
</feature>
<evidence type="ECO:0000256" key="1">
    <source>
        <dbReference type="SAM" id="MobiDB-lite"/>
    </source>
</evidence>
<evidence type="ECO:0000313" key="4">
    <source>
        <dbReference type="Proteomes" id="UP000494040"/>
    </source>
</evidence>
<feature type="signal peptide" evidence="2">
    <location>
        <begin position="1"/>
        <end position="21"/>
    </location>
</feature>
<dbReference type="Proteomes" id="UP000494040">
    <property type="component" value="Unassembled WGS sequence"/>
</dbReference>
<dbReference type="AlphaFoldDB" id="A0A8I6SDL5"/>
<dbReference type="EnsemblMetazoa" id="XM_014407011.2">
    <property type="protein sequence ID" value="XP_014262497.1"/>
    <property type="gene ID" value="LOC106674363"/>
</dbReference>
<feature type="compositionally biased region" description="Polar residues" evidence="1">
    <location>
        <begin position="133"/>
        <end position="152"/>
    </location>
</feature>
<protein>
    <submittedName>
        <fullName evidence="3">Uncharacterized protein</fullName>
    </submittedName>
</protein>
<dbReference type="GeneID" id="106674363"/>
<name>A0A8I6SDL5_CIMLE</name>
<feature type="chain" id="PRO_5035301035" evidence="2">
    <location>
        <begin position="22"/>
        <end position="191"/>
    </location>
</feature>
<keyword evidence="4" id="KW-1185">Reference proteome</keyword>
<dbReference type="RefSeq" id="XP_014262497.1">
    <property type="nucleotide sequence ID" value="XM_014407011.2"/>
</dbReference>
<feature type="compositionally biased region" description="Low complexity" evidence="1">
    <location>
        <begin position="163"/>
        <end position="175"/>
    </location>
</feature>
<sequence>MPSKLLSFSILLLANLGLLNGEYTVSENVVEYVLQSSQLKSGTEDVKNNTSFPQRLVFKWTGHAVGYSNPSTLVPSYVASVSYGPHSSSLIYTCFLTTLLPVYAQNQTGFVHGANGYSCKITKGKPGSLTEPVDTTQKPAVSNTTVPETQPTSPGPFPGSAGSENVSNENSVPNPMVQQRGSIKTRTARYF</sequence>
<keyword evidence="2" id="KW-0732">Signal</keyword>
<dbReference type="KEGG" id="clec:106674363"/>